<evidence type="ECO:0000259" key="1">
    <source>
        <dbReference type="Pfam" id="PF21962"/>
    </source>
</evidence>
<dbReference type="OrthoDB" id="4483229at2759"/>
<reference evidence="2" key="2">
    <citation type="journal article" date="2023" name="IMA Fungus">
        <title>Comparative genomic study of the Penicillium genus elucidates a diverse pangenome and 15 lateral gene transfer events.</title>
        <authorList>
            <person name="Petersen C."/>
            <person name="Sorensen T."/>
            <person name="Nielsen M.R."/>
            <person name="Sondergaard T.E."/>
            <person name="Sorensen J.L."/>
            <person name="Fitzpatrick D.A."/>
            <person name="Frisvad J.C."/>
            <person name="Nielsen K.L."/>
        </authorList>
    </citation>
    <scope>NUCLEOTIDE SEQUENCE</scope>
    <source>
        <strain evidence="2">IBT 17660</strain>
    </source>
</reference>
<proteinExistence type="predicted"/>
<comment type="caution">
    <text evidence="2">The sequence shown here is derived from an EMBL/GenBank/DDBJ whole genome shotgun (WGS) entry which is preliminary data.</text>
</comment>
<dbReference type="EMBL" id="JAPWDO010000005">
    <property type="protein sequence ID" value="KAJ5470865.1"/>
    <property type="molecule type" value="Genomic_DNA"/>
</dbReference>
<accession>A0A9W9WNP7</accession>
<protein>
    <recommendedName>
        <fullName evidence="1">DUF6924 domain-containing protein</fullName>
    </recommendedName>
</protein>
<evidence type="ECO:0000313" key="3">
    <source>
        <dbReference type="Proteomes" id="UP001147760"/>
    </source>
</evidence>
<dbReference type="InterPro" id="IPR053832">
    <property type="entry name" value="DUF6924"/>
</dbReference>
<keyword evidence="3" id="KW-1185">Reference proteome</keyword>
<feature type="domain" description="DUF6924" evidence="1">
    <location>
        <begin position="50"/>
        <end position="157"/>
    </location>
</feature>
<reference evidence="2" key="1">
    <citation type="submission" date="2022-12" db="EMBL/GenBank/DDBJ databases">
        <authorList>
            <person name="Petersen C."/>
        </authorList>
    </citation>
    <scope>NUCLEOTIDE SEQUENCE</scope>
    <source>
        <strain evidence="2">IBT 17660</strain>
    </source>
</reference>
<evidence type="ECO:0000313" key="2">
    <source>
        <dbReference type="EMBL" id="KAJ5470865.1"/>
    </source>
</evidence>
<organism evidence="2 3">
    <name type="scientific">Penicillium desertorum</name>
    <dbReference type="NCBI Taxonomy" id="1303715"/>
    <lineage>
        <taxon>Eukaryota</taxon>
        <taxon>Fungi</taxon>
        <taxon>Dikarya</taxon>
        <taxon>Ascomycota</taxon>
        <taxon>Pezizomycotina</taxon>
        <taxon>Eurotiomycetes</taxon>
        <taxon>Eurotiomycetidae</taxon>
        <taxon>Eurotiales</taxon>
        <taxon>Aspergillaceae</taxon>
        <taxon>Penicillium</taxon>
    </lineage>
</organism>
<name>A0A9W9WNP7_9EURO</name>
<sequence>MAVLFPIVCIHIPPNILSHIIFSACRRSSLQPESLSILEADSDIEEYAFSAVHFYDCYDTAAFHGEHIDDVIHILREGVTGNVVAANLFYIADDQTIRDHTLLLVQVQGQENDTCIFSVRLAPESANGMAISIYDSESDLSVQDIQKDIDEDGMYRGGRDTPYSYVETPSHYLNCPEISEHGN</sequence>
<dbReference type="Pfam" id="PF21962">
    <property type="entry name" value="DUF6924"/>
    <property type="match status" value="1"/>
</dbReference>
<dbReference type="Proteomes" id="UP001147760">
    <property type="component" value="Unassembled WGS sequence"/>
</dbReference>
<gene>
    <name evidence="2" type="ORF">N7530_008222</name>
</gene>
<dbReference type="AlphaFoldDB" id="A0A9W9WNP7"/>